<dbReference type="InterPro" id="IPR024456">
    <property type="entry name" value="Integrase_catalytic_putative"/>
</dbReference>
<sequence>MNRLEYGLFLLCERNRDGSHATQANRRKMLSLMTSQLKSSGYKVNSMQPSDLKGRHINALVAIWKSEGKSTGTIKNRMATIRWWAEKIGKAEIVKDNSVYGIENRVYVTNQDKSISLKDLNLSEIDHNIAQSLRLQDAFGLRREESMKFQPEYALDGQNVDSAKYIRLKDSWTKGGRPRTIPITSEKQRVELRKSLDIARLNGGSMIPSIRTYKAHKSQFEVITHAMGIGQTHGLRHGYAQNRYEQLMGFPCPAVGGDRELTEDEKVHDKEVRLLISEELGHSRIGITSIYLGSWGR</sequence>
<dbReference type="RefSeq" id="WP_263503972.1">
    <property type="nucleotide sequence ID" value="NZ_CP089049.1"/>
</dbReference>
<evidence type="ECO:0000259" key="3">
    <source>
        <dbReference type="Pfam" id="PF12835"/>
    </source>
</evidence>
<reference evidence="4" key="1">
    <citation type="journal article" date="2022" name="J Glob Antimicrob Resist">
        <title>Comparative analysis of IMP-4- and OXA-58-containing plasmids of three carbapenemase-producing Acinetobacter ursingii strains in the Netherlands.</title>
        <authorList>
            <person name="Hendrickx A.P.A."/>
            <person name="Schade R.P."/>
            <person name="Landman F."/>
            <person name="Bosch T."/>
            <person name="Schouls L.M."/>
            <person name="van Dijk K."/>
        </authorList>
    </citation>
    <scope>NUCLEOTIDE SEQUENCE</scope>
    <source>
        <strain evidence="4">RIVM_C010761</strain>
    </source>
</reference>
<gene>
    <name evidence="4" type="ORF">LSO58_19250</name>
</gene>
<evidence type="ECO:0000313" key="5">
    <source>
        <dbReference type="Proteomes" id="UP001164081"/>
    </source>
</evidence>
<dbReference type="Pfam" id="PF12834">
    <property type="entry name" value="Phage_int_SAM_2"/>
    <property type="match status" value="1"/>
</dbReference>
<accession>A0AA46S8P2</accession>
<dbReference type="EMBL" id="CP089049">
    <property type="protein sequence ID" value="UYF77519.1"/>
    <property type="molecule type" value="Genomic_DNA"/>
</dbReference>
<dbReference type="GO" id="GO:0006310">
    <property type="term" value="P:DNA recombination"/>
    <property type="evidence" value="ECO:0007669"/>
    <property type="project" value="UniProtKB-KW"/>
</dbReference>
<evidence type="ECO:0000256" key="1">
    <source>
        <dbReference type="ARBA" id="ARBA00023172"/>
    </source>
</evidence>
<dbReference type="Pfam" id="PF12835">
    <property type="entry name" value="Integrase_1"/>
    <property type="match status" value="1"/>
</dbReference>
<dbReference type="GO" id="GO:0015074">
    <property type="term" value="P:DNA integration"/>
    <property type="evidence" value="ECO:0007669"/>
    <property type="project" value="InterPro"/>
</dbReference>
<organism evidence="4 5">
    <name type="scientific">Acinetobacter ursingii</name>
    <dbReference type="NCBI Taxonomy" id="108980"/>
    <lineage>
        <taxon>Bacteria</taxon>
        <taxon>Pseudomonadati</taxon>
        <taxon>Pseudomonadota</taxon>
        <taxon>Gammaproteobacteria</taxon>
        <taxon>Moraxellales</taxon>
        <taxon>Moraxellaceae</taxon>
        <taxon>Acinetobacter</taxon>
    </lineage>
</organism>
<geneLocation type="plasmid" evidence="4 5">
    <name>pRIVM_C010761_6</name>
</geneLocation>
<dbReference type="InterPro" id="IPR011010">
    <property type="entry name" value="DNA_brk_join_enz"/>
</dbReference>
<dbReference type="GO" id="GO:0003677">
    <property type="term" value="F:DNA binding"/>
    <property type="evidence" value="ECO:0007669"/>
    <property type="project" value="InterPro"/>
</dbReference>
<evidence type="ECO:0000313" key="4">
    <source>
        <dbReference type="EMBL" id="UYF77519.1"/>
    </source>
</evidence>
<evidence type="ECO:0000259" key="2">
    <source>
        <dbReference type="Pfam" id="PF12834"/>
    </source>
</evidence>
<name>A0AA46S8P2_9GAMM</name>
<proteinExistence type="predicted"/>
<dbReference type="AlphaFoldDB" id="A0AA46S8P2"/>
<keyword evidence="1" id="KW-0233">DNA recombination</keyword>
<dbReference type="Proteomes" id="UP001164081">
    <property type="component" value="Plasmid pRIVM_C010761_6"/>
</dbReference>
<dbReference type="Gene3D" id="1.10.443.10">
    <property type="entry name" value="Intergrase catalytic core"/>
    <property type="match status" value="1"/>
</dbReference>
<dbReference type="InterPro" id="IPR024457">
    <property type="entry name" value="Putative_integrase_N"/>
</dbReference>
<feature type="domain" description="Putative integrase N-terminal" evidence="2">
    <location>
        <begin position="1"/>
        <end position="93"/>
    </location>
</feature>
<dbReference type="SUPFAM" id="SSF56349">
    <property type="entry name" value="DNA breaking-rejoining enzymes"/>
    <property type="match status" value="1"/>
</dbReference>
<protein>
    <submittedName>
        <fullName evidence="4">Integrase domain-containing protein</fullName>
    </submittedName>
</protein>
<dbReference type="InterPro" id="IPR013762">
    <property type="entry name" value="Integrase-like_cat_sf"/>
</dbReference>
<feature type="domain" description="Integrase catalytic" evidence="3">
    <location>
        <begin position="122"/>
        <end position="241"/>
    </location>
</feature>
<keyword evidence="4" id="KW-0614">Plasmid</keyword>